<feature type="domain" description="Gfo/Idh/MocA-like oxidoreductase N-terminal" evidence="4">
    <location>
        <begin position="42"/>
        <end position="159"/>
    </location>
</feature>
<dbReference type="InterPro" id="IPR000683">
    <property type="entry name" value="Gfo/Idh/MocA-like_OxRdtase_N"/>
</dbReference>
<evidence type="ECO:0000256" key="2">
    <source>
        <dbReference type="ARBA" id="ARBA00023002"/>
    </source>
</evidence>
<dbReference type="GO" id="GO:0016491">
    <property type="term" value="F:oxidoreductase activity"/>
    <property type="evidence" value="ECO:0007669"/>
    <property type="project" value="UniProtKB-KW"/>
</dbReference>
<dbReference type="SUPFAM" id="SSF55347">
    <property type="entry name" value="Glyceraldehyde-3-phosphate dehydrogenase-like, C-terminal domain"/>
    <property type="match status" value="1"/>
</dbReference>
<evidence type="ECO:0000256" key="1">
    <source>
        <dbReference type="ARBA" id="ARBA00010928"/>
    </source>
</evidence>
<dbReference type="InterPro" id="IPR050463">
    <property type="entry name" value="Gfo/Idh/MocA_oxidrdct_glycsds"/>
</dbReference>
<feature type="region of interest" description="Disordered" evidence="3">
    <location>
        <begin position="399"/>
        <end position="432"/>
    </location>
</feature>
<dbReference type="PANTHER" id="PTHR43818:SF11">
    <property type="entry name" value="BCDNA.GH03377"/>
    <property type="match status" value="1"/>
</dbReference>
<dbReference type="SUPFAM" id="SSF51735">
    <property type="entry name" value="NAD(P)-binding Rossmann-fold domains"/>
    <property type="match status" value="1"/>
</dbReference>
<gene>
    <name evidence="6" type="ORF">F4148_13055</name>
</gene>
<evidence type="ECO:0000259" key="5">
    <source>
        <dbReference type="Pfam" id="PF02894"/>
    </source>
</evidence>
<name>A0A6B1FYK0_9CHLR</name>
<organism evidence="6">
    <name type="scientific">Caldilineaceae bacterium SB0675_bin_29</name>
    <dbReference type="NCBI Taxonomy" id="2605266"/>
    <lineage>
        <taxon>Bacteria</taxon>
        <taxon>Bacillati</taxon>
        <taxon>Chloroflexota</taxon>
        <taxon>Caldilineae</taxon>
        <taxon>Caldilineales</taxon>
        <taxon>Caldilineaceae</taxon>
    </lineage>
</organism>
<keyword evidence="2" id="KW-0560">Oxidoreductase</keyword>
<evidence type="ECO:0000256" key="3">
    <source>
        <dbReference type="SAM" id="MobiDB-lite"/>
    </source>
</evidence>
<feature type="compositionally biased region" description="Basic and acidic residues" evidence="3">
    <location>
        <begin position="416"/>
        <end position="432"/>
    </location>
</feature>
<evidence type="ECO:0000259" key="4">
    <source>
        <dbReference type="Pfam" id="PF01408"/>
    </source>
</evidence>
<dbReference type="AlphaFoldDB" id="A0A6B1FYK0"/>
<dbReference type="Pfam" id="PF01408">
    <property type="entry name" value="GFO_IDH_MocA"/>
    <property type="match status" value="1"/>
</dbReference>
<feature type="domain" description="Gfo/Idh/MocA-like oxidoreductase C-terminal" evidence="5">
    <location>
        <begin position="191"/>
        <end position="382"/>
    </location>
</feature>
<dbReference type="Gene3D" id="3.40.50.720">
    <property type="entry name" value="NAD(P)-binding Rossmann-like Domain"/>
    <property type="match status" value="1"/>
</dbReference>
<dbReference type="InterPro" id="IPR036291">
    <property type="entry name" value="NAD(P)-bd_dom_sf"/>
</dbReference>
<comment type="caution">
    <text evidence="6">The sequence shown here is derived from an EMBL/GenBank/DDBJ whole genome shotgun (WGS) entry which is preliminary data.</text>
</comment>
<protein>
    <submittedName>
        <fullName evidence="6">Gfo/Idh/MocA family oxidoreductase</fullName>
    </submittedName>
</protein>
<dbReference type="InterPro" id="IPR004104">
    <property type="entry name" value="Gfo/Idh/MocA-like_OxRdtase_C"/>
</dbReference>
<reference evidence="6" key="1">
    <citation type="submission" date="2019-09" db="EMBL/GenBank/DDBJ databases">
        <title>Characterisation of the sponge microbiome using genome-centric metagenomics.</title>
        <authorList>
            <person name="Engelberts J.P."/>
            <person name="Robbins S.J."/>
            <person name="De Goeij J.M."/>
            <person name="Aranda M."/>
            <person name="Bell S.C."/>
            <person name="Webster N.S."/>
        </authorList>
    </citation>
    <scope>NUCLEOTIDE SEQUENCE</scope>
    <source>
        <strain evidence="6">SB0675_bin_29</strain>
    </source>
</reference>
<proteinExistence type="inferred from homology"/>
<dbReference type="Pfam" id="PF02894">
    <property type="entry name" value="GFO_IDH_MocA_C"/>
    <property type="match status" value="1"/>
</dbReference>
<evidence type="ECO:0000313" key="6">
    <source>
        <dbReference type="EMBL" id="MYH62632.1"/>
    </source>
</evidence>
<sequence>MSTMRGGCATRRWRARQPQRTIVETCISPLTLTGETPMTEYRAAVIGCGRMARGHMQAYKELGIPIVAGADISEDALQAFAEETGAEGLFTDYKEMLAEVQPELVSVVTHDALHCEMVVAAAQAGTTGIVCEKPMAMDLTEADEMLAACRASGSRLTISHQRHYMPQYVRARELIADGAIGRVVSAEASLKAGCLMTDGTHTIHMLLALLGEPEVDHLLGQVDGHEGYEYYGHRCENAGIAFLAFTNQVRASMVWGWMARSPAFDGRIRRQHSLDPSWNDEIHRYHHFIIHGSEGRLELYGDVFRSADLLNAPALRIYRGGEVEEIKIEWPAPVSAIGLEIKDLIGTIETGAPHPLDGENGRKVTEVMIGIYESARRRSVIKFPVEVRDNPFLAMCDTGDFPPQGDETGRYVSPNVRERWRDRSETEKGKGA</sequence>
<dbReference type="PANTHER" id="PTHR43818">
    <property type="entry name" value="BCDNA.GH03377"/>
    <property type="match status" value="1"/>
</dbReference>
<accession>A0A6B1FYK0</accession>
<dbReference type="EMBL" id="VYDA01000470">
    <property type="protein sequence ID" value="MYH62632.1"/>
    <property type="molecule type" value="Genomic_DNA"/>
</dbReference>
<dbReference type="Gene3D" id="3.30.360.10">
    <property type="entry name" value="Dihydrodipicolinate Reductase, domain 2"/>
    <property type="match status" value="1"/>
</dbReference>
<dbReference type="GO" id="GO:0000166">
    <property type="term" value="F:nucleotide binding"/>
    <property type="evidence" value="ECO:0007669"/>
    <property type="project" value="InterPro"/>
</dbReference>
<comment type="similarity">
    <text evidence="1">Belongs to the Gfo/Idh/MocA family.</text>
</comment>